<name>A0A173UED0_9FIRM</name>
<feature type="domain" description="HD" evidence="1">
    <location>
        <begin position="27"/>
        <end position="118"/>
    </location>
</feature>
<dbReference type="EMBL" id="CYXR01000028">
    <property type="protein sequence ID" value="CUN13423.1"/>
    <property type="molecule type" value="Genomic_DNA"/>
</dbReference>
<protein>
    <submittedName>
        <fullName evidence="2">Predicted HD superfamily hydrolase</fullName>
    </submittedName>
</protein>
<dbReference type="SUPFAM" id="SSF109604">
    <property type="entry name" value="HD-domain/PDEase-like"/>
    <property type="match status" value="1"/>
</dbReference>
<evidence type="ECO:0000313" key="2">
    <source>
        <dbReference type="EMBL" id="CUN13423.1"/>
    </source>
</evidence>
<dbReference type="Proteomes" id="UP000095727">
    <property type="component" value="Unassembled WGS sequence"/>
</dbReference>
<dbReference type="CDD" id="cd00077">
    <property type="entry name" value="HDc"/>
    <property type="match status" value="1"/>
</dbReference>
<dbReference type="AlphaFoldDB" id="A0A173UED0"/>
<dbReference type="Gene3D" id="1.10.3210.10">
    <property type="entry name" value="Hypothetical protein af1432"/>
    <property type="match status" value="1"/>
</dbReference>
<dbReference type="InterPro" id="IPR006674">
    <property type="entry name" value="HD_domain"/>
</dbReference>
<organism evidence="2 3">
    <name type="scientific">Coprococcus comes</name>
    <dbReference type="NCBI Taxonomy" id="410072"/>
    <lineage>
        <taxon>Bacteria</taxon>
        <taxon>Bacillati</taxon>
        <taxon>Bacillota</taxon>
        <taxon>Clostridia</taxon>
        <taxon>Lachnospirales</taxon>
        <taxon>Lachnospiraceae</taxon>
        <taxon>Coprococcus</taxon>
    </lineage>
</organism>
<dbReference type="Pfam" id="PF01966">
    <property type="entry name" value="HD"/>
    <property type="match status" value="1"/>
</dbReference>
<gene>
    <name evidence="2" type="ORF">ERS852574_02913</name>
</gene>
<reference evidence="2 3" key="1">
    <citation type="submission" date="2015-09" db="EMBL/GenBank/DDBJ databases">
        <authorList>
            <consortium name="Pathogen Informatics"/>
        </authorList>
    </citation>
    <scope>NUCLEOTIDE SEQUENCE [LARGE SCALE GENOMIC DNA]</scope>
    <source>
        <strain evidence="2 3">2789STDY5834962</strain>
    </source>
</reference>
<keyword evidence="2" id="KW-0378">Hydrolase</keyword>
<evidence type="ECO:0000259" key="1">
    <source>
        <dbReference type="Pfam" id="PF01966"/>
    </source>
</evidence>
<sequence length="170" mass="19403">MKDEKSKITAVAIEKMIDFYQGNLRDIEHFLKVWAYAKTIGEQESVDENTQGILELAAVVHDISCPLCREKYGNTNGKNQELESEPLVKEFFEGMPVSEQKVERIIWLVTHHHTYTNIDGIDYQILIEADFLVNASESNFSKVSIENAKSSIFKTAAGCRLLESIFLREE</sequence>
<dbReference type="RefSeq" id="WP_055158273.1">
    <property type="nucleotide sequence ID" value="NZ_CYXR01000028.1"/>
</dbReference>
<evidence type="ECO:0000313" key="3">
    <source>
        <dbReference type="Proteomes" id="UP000095727"/>
    </source>
</evidence>
<dbReference type="GO" id="GO:0016787">
    <property type="term" value="F:hydrolase activity"/>
    <property type="evidence" value="ECO:0007669"/>
    <property type="project" value="UniProtKB-KW"/>
</dbReference>
<accession>A0A173UED0</accession>
<dbReference type="InterPro" id="IPR003607">
    <property type="entry name" value="HD/PDEase_dom"/>
</dbReference>
<proteinExistence type="predicted"/>